<sequence length="529" mass="60395">MGDYSTRLSTNGHLNGIKINNNEGRQETMSGFWSDKPDTVEGMMLDTNAAEIDTEEAPEILSYLPDLRGKDVLEIGSGIGRFTGHLAAATKSLHTVDFIQAFVDKNRENNGHFQHVSFECNDAMKIHPPSGLTSLDVVFTNWLMMYLSDDEVQMLAKRVLSWLKVGGYFFVRESCFHPSGNMPRNSGNPTFYRDPSKYCELFQVITNENGPLFEGGHEFELQFATSVKTYIKRKKNPNQICWLYRKVSRNAPPLQRTQTLQEFLDGDQYTRRGILKYENIYGYNFISVGGPKKAQELLANLQLKADEYVLDVGAGVGGSAFLMAKEYGVHVLAMDLSSNMVTIGMQRRVKESADSNTSSGRILLDRIAFEISDINKRDYQSEAFDCIHSRETVLHLKDKANLLAKFYRWLKPGGRLLMTDYCRGEKAEDSHSREYRKYTQTRGYYPATVTEYEKLLRQAGFTQVTAVDRTADFAAILQEELTSLQRSERSFINEFSQYEFDQAIQGWRSKQRFAAEGDMVWGYFLARKE</sequence>
<dbReference type="GO" id="GO:0000234">
    <property type="term" value="F:phosphoethanolamine N-methyltransferase activity"/>
    <property type="evidence" value="ECO:0007669"/>
    <property type="project" value="UniProtKB-EC"/>
</dbReference>
<name>A0A1W0X261_HYPEX</name>
<evidence type="ECO:0000256" key="7">
    <source>
        <dbReference type="ARBA" id="ARBA00047622"/>
    </source>
</evidence>
<comment type="caution">
    <text evidence="11">The sequence shown here is derived from an EMBL/GenBank/DDBJ whole genome shotgun (WGS) entry which is preliminary data.</text>
</comment>
<dbReference type="CDD" id="cd02440">
    <property type="entry name" value="AdoMet_MTases"/>
    <property type="match status" value="2"/>
</dbReference>
<keyword evidence="3" id="KW-0489">Methyltransferase</keyword>
<dbReference type="OrthoDB" id="8300214at2759"/>
<feature type="compositionally biased region" description="Polar residues" evidence="9">
    <location>
        <begin position="1"/>
        <end position="31"/>
    </location>
</feature>
<evidence type="ECO:0000256" key="5">
    <source>
        <dbReference type="ARBA" id="ARBA00035674"/>
    </source>
</evidence>
<comment type="pathway">
    <text evidence="1">Phospholipid metabolism; phosphatidylcholine biosynthesis.</text>
</comment>
<keyword evidence="12" id="KW-1185">Reference proteome</keyword>
<dbReference type="Proteomes" id="UP000192578">
    <property type="component" value="Unassembled WGS sequence"/>
</dbReference>
<evidence type="ECO:0000256" key="3">
    <source>
        <dbReference type="ARBA" id="ARBA00022603"/>
    </source>
</evidence>
<dbReference type="EC" id="2.1.1.103" evidence="5"/>
<dbReference type="GO" id="GO:0032259">
    <property type="term" value="P:methylation"/>
    <property type="evidence" value="ECO:0007669"/>
    <property type="project" value="UniProtKB-KW"/>
</dbReference>
<accession>A0A1W0X261</accession>
<feature type="region of interest" description="Disordered" evidence="9">
    <location>
        <begin position="1"/>
        <end position="33"/>
    </location>
</feature>
<reference evidence="12" key="1">
    <citation type="submission" date="2017-01" db="EMBL/GenBank/DDBJ databases">
        <title>Comparative genomics of anhydrobiosis in the tardigrade Hypsibius dujardini.</title>
        <authorList>
            <person name="Yoshida Y."/>
            <person name="Koutsovoulos G."/>
            <person name="Laetsch D."/>
            <person name="Stevens L."/>
            <person name="Kumar S."/>
            <person name="Horikawa D."/>
            <person name="Ishino K."/>
            <person name="Komine S."/>
            <person name="Tomita M."/>
            <person name="Blaxter M."/>
            <person name="Arakawa K."/>
        </authorList>
    </citation>
    <scope>NUCLEOTIDE SEQUENCE [LARGE SCALE GENOMIC DNA]</scope>
    <source>
        <strain evidence="12">Z151</strain>
    </source>
</reference>
<evidence type="ECO:0000256" key="8">
    <source>
        <dbReference type="ARBA" id="ARBA00047841"/>
    </source>
</evidence>
<evidence type="ECO:0000256" key="1">
    <source>
        <dbReference type="ARBA" id="ARBA00004969"/>
    </source>
</evidence>
<proteinExistence type="predicted"/>
<comment type="catalytic activity">
    <reaction evidence="7">
        <text>phosphoethanolamine + S-adenosyl-L-methionine = N-methylethanolamine phosphate + S-adenosyl-L-homocysteine + H(+)</text>
        <dbReference type="Rhea" id="RHEA:20365"/>
        <dbReference type="ChEBI" id="CHEBI:15378"/>
        <dbReference type="ChEBI" id="CHEBI:57781"/>
        <dbReference type="ChEBI" id="CHEBI:57856"/>
        <dbReference type="ChEBI" id="CHEBI:58190"/>
        <dbReference type="ChEBI" id="CHEBI:59789"/>
        <dbReference type="EC" id="2.1.1.103"/>
    </reaction>
    <physiologicalReaction direction="left-to-right" evidence="7">
        <dbReference type="Rhea" id="RHEA:20366"/>
    </physiologicalReaction>
</comment>
<dbReference type="InterPro" id="IPR041698">
    <property type="entry name" value="Methyltransf_25"/>
</dbReference>
<protein>
    <recommendedName>
        <fullName evidence="5">phosphoethanolamine N-methyltransferase</fullName>
        <ecNumber evidence="5">2.1.1.103</ecNumber>
    </recommendedName>
</protein>
<dbReference type="PANTHER" id="PTHR44307:SF2">
    <property type="entry name" value="PHOSPHOETHANOLAMINE METHYLTRANSFERASE ISOFORM X1"/>
    <property type="match status" value="1"/>
</dbReference>
<dbReference type="AlphaFoldDB" id="A0A1W0X261"/>
<evidence type="ECO:0000256" key="2">
    <source>
        <dbReference type="ARBA" id="ARBA00005189"/>
    </source>
</evidence>
<evidence type="ECO:0000256" key="9">
    <source>
        <dbReference type="SAM" id="MobiDB-lite"/>
    </source>
</evidence>
<keyword evidence="4" id="KW-0808">Transferase</keyword>
<comment type="pathway">
    <text evidence="2">Lipid metabolism.</text>
</comment>
<dbReference type="PANTHER" id="PTHR44307">
    <property type="entry name" value="PHOSPHOETHANOLAMINE METHYLTRANSFERASE"/>
    <property type="match status" value="1"/>
</dbReference>
<feature type="domain" description="Methyltransferase" evidence="10">
    <location>
        <begin position="72"/>
        <end position="167"/>
    </location>
</feature>
<dbReference type="InterPro" id="IPR029063">
    <property type="entry name" value="SAM-dependent_MTases_sf"/>
</dbReference>
<organism evidence="11 12">
    <name type="scientific">Hypsibius exemplaris</name>
    <name type="common">Freshwater tardigrade</name>
    <dbReference type="NCBI Taxonomy" id="2072580"/>
    <lineage>
        <taxon>Eukaryota</taxon>
        <taxon>Metazoa</taxon>
        <taxon>Ecdysozoa</taxon>
        <taxon>Tardigrada</taxon>
        <taxon>Eutardigrada</taxon>
        <taxon>Parachela</taxon>
        <taxon>Hypsibioidea</taxon>
        <taxon>Hypsibiidae</taxon>
        <taxon>Hypsibius</taxon>
    </lineage>
</organism>
<dbReference type="Pfam" id="PF13489">
    <property type="entry name" value="Methyltransf_23"/>
    <property type="match status" value="1"/>
</dbReference>
<evidence type="ECO:0000256" key="6">
    <source>
        <dbReference type="ARBA" id="ARBA00047619"/>
    </source>
</evidence>
<gene>
    <name evidence="11" type="ORF">BV898_04647</name>
</gene>
<evidence type="ECO:0000256" key="4">
    <source>
        <dbReference type="ARBA" id="ARBA00022679"/>
    </source>
</evidence>
<dbReference type="Pfam" id="PF13649">
    <property type="entry name" value="Methyltransf_25"/>
    <property type="match status" value="1"/>
</dbReference>
<evidence type="ECO:0000313" key="12">
    <source>
        <dbReference type="Proteomes" id="UP000192578"/>
    </source>
</evidence>
<dbReference type="EMBL" id="MTYJ01000023">
    <property type="protein sequence ID" value="OQV21440.1"/>
    <property type="molecule type" value="Genomic_DNA"/>
</dbReference>
<comment type="catalytic activity">
    <reaction evidence="8">
        <text>N-methylethanolamine phosphate + S-adenosyl-L-methionine = N,N-dimethylethanolamine phosphate + S-adenosyl-L-homocysteine + H(+)</text>
        <dbReference type="Rhea" id="RHEA:25321"/>
        <dbReference type="ChEBI" id="CHEBI:15378"/>
        <dbReference type="ChEBI" id="CHEBI:57781"/>
        <dbReference type="ChEBI" id="CHEBI:57856"/>
        <dbReference type="ChEBI" id="CHEBI:58641"/>
        <dbReference type="ChEBI" id="CHEBI:59789"/>
        <dbReference type="EC" id="2.1.1.103"/>
    </reaction>
    <physiologicalReaction direction="left-to-right" evidence="8">
        <dbReference type="Rhea" id="RHEA:25322"/>
    </physiologicalReaction>
</comment>
<comment type="catalytic activity">
    <reaction evidence="6">
        <text>N,N-dimethylethanolamine phosphate + S-adenosyl-L-methionine = phosphocholine + S-adenosyl-L-homocysteine + H(+)</text>
        <dbReference type="Rhea" id="RHEA:25325"/>
        <dbReference type="ChEBI" id="CHEBI:15378"/>
        <dbReference type="ChEBI" id="CHEBI:57856"/>
        <dbReference type="ChEBI" id="CHEBI:58641"/>
        <dbReference type="ChEBI" id="CHEBI:59789"/>
        <dbReference type="ChEBI" id="CHEBI:295975"/>
        <dbReference type="EC" id="2.1.1.103"/>
    </reaction>
    <physiologicalReaction direction="left-to-right" evidence="6">
        <dbReference type="Rhea" id="RHEA:25326"/>
    </physiologicalReaction>
</comment>
<dbReference type="Gene3D" id="3.40.50.150">
    <property type="entry name" value="Vaccinia Virus protein VP39"/>
    <property type="match status" value="2"/>
</dbReference>
<evidence type="ECO:0000313" key="11">
    <source>
        <dbReference type="EMBL" id="OQV21440.1"/>
    </source>
</evidence>
<dbReference type="SUPFAM" id="SSF53335">
    <property type="entry name" value="S-adenosyl-L-methionine-dependent methyltransferases"/>
    <property type="match status" value="2"/>
</dbReference>
<evidence type="ECO:0000259" key="10">
    <source>
        <dbReference type="Pfam" id="PF13649"/>
    </source>
</evidence>